<feature type="region of interest" description="N-terminal hotdog fold" evidence="6">
    <location>
        <position position="1"/>
    </location>
</feature>
<dbReference type="RefSeq" id="XP_065960496.1">
    <property type="nucleotide sequence ID" value="XM_066109574.1"/>
</dbReference>
<comment type="caution">
    <text evidence="6">Lacks conserved residue(s) required for the propagation of feature annotation.</text>
</comment>
<dbReference type="PANTHER" id="PTHR43775">
    <property type="entry name" value="FATTY ACID SYNTHASE"/>
    <property type="match status" value="1"/>
</dbReference>
<dbReference type="InterPro" id="IPR036291">
    <property type="entry name" value="NAD(P)-bd_dom_sf"/>
</dbReference>
<dbReference type="EMBL" id="NQIK02000008">
    <property type="protein sequence ID" value="KAF7567656.1"/>
    <property type="molecule type" value="Genomic_DNA"/>
</dbReference>
<dbReference type="InterPro" id="IPR050091">
    <property type="entry name" value="PKS_NRPS_Biosynth_Enz"/>
</dbReference>
<dbReference type="InterPro" id="IPR049551">
    <property type="entry name" value="PKS_DH_C"/>
</dbReference>
<dbReference type="GO" id="GO:0004312">
    <property type="term" value="F:fatty acid synthase activity"/>
    <property type="evidence" value="ECO:0007669"/>
    <property type="project" value="TreeGrafter"/>
</dbReference>
<sequence length="1391" mass="151321">MPRKISAAGWYDTMRKTGLDLGLAFQTMHTLESSPNSSDNKAIARVDASGSTLKIEHGYHIHPTIVDGTLQLLSCAATQGQPRKVKNWLPTSIESLTIRRCSSPLNSIVSANVTSNGSLLGEGRCISTEDGLIYLEASGIRMSLGGGPESSDLSNSHAAARYTWRPDVDFIELRNLAKTSLDRESQLALLEELTRLCLRHCAARAAARKSRPKRTQTEEQDVVQTLQDWIHRLEGTPVAAAVTSLQTVFEHLPSILEGETTVDAHLSDDIQAALESFTCAFDLKTLVQHIGHSDPTLRILEIGNDAAMPSSAVTQGLQLSSGDVSCSRYTFTSKSYMSTNDQVKMFPAMEFSTLDIGENLEEQGFDHRQYDLIIASATNLFALDNISRLIAPRGRLILQNLQSTSLWTNFVFGSRPTWVSNQVDGTNSHQSKDQSDALLANLSAVGLGTVECIMEDKLSTTIVAKPTVTCASASSVSVLYSKLEDLEREDDPVVEQFRKAGYQITKSLLAEPKLSPGTDVLCLLDRSRPFFSTLDATQLDALKGVLEQLSDSGILWATRSCHIESTDPGYAQVIGFARTMRTEMLVDFATCELANWETDADNLLKVFGKFQNRRNETKDLLKGDFEYAIHQDQIHVGRYYPLDLPRELSSFSTITNVALDVGTPGRVNTLRWMETSRETPSDTEIEVEVHAAGLNFRDILVAMNIIELATRQFGLEAAGVVTRIGSSVKDFQIGDRVVCLKNSAFAKYICVPEFACAKIPPGAGLEEASSMLVPYTTAIHSLINVGKLTEGQSVLIHSACGGVGLAAIQIAQMAKAVVYTSVGSDDKVAYLQEEFGIPRNRIFHSRDDSFVADLMRETHGEGVDVVLNSLSGELLHATWKCVGDFGTMVEIGKRDLLGGAKLDMQPFLANRSYCCVDIDQLWRKPNVLKSLIRSTVKFCEDGKINPVRPVKVFPAMEIQEAYRYMQKGQHIGRVTISLVENFGNTKSAFESVSRPYQVTFSDSASYLLVGGLGGLGRAVSRWMVEQGARELIYLSRSAGKSPDVSAFVDEMSSMGCEVHLVAGDVTKPEDAARATSAGTRPLKGLLQMSMVLRDANFGKMTFEDWHAAVAPKVHGTWNLHNATQGNHLDFFLLFSSLSGSVGQPGQTNYASANTFLDAFVQYRKSLKRAASAIDIGAVADIGVITQSHGLLDKMKSTGFRGVSEQELLDAITLAIAQGSAPASEAVDSGSWTDQRTFVLGLGSDTPLSSPGNRAVWRTDKRMAAYHNASGVAATADTAGSSNQALKAFLVGARADPAILKSAESEEFLAVEIGKKLFDLLLKPHDEINTSRSLVDLGLDSLVAIELRSWWKQVFGFDISTLEMLGMGSLLALGQKCVEGLLAVANEDEVAA</sequence>
<feature type="region of interest" description="C-terminal hotdog fold" evidence="6">
    <location>
        <begin position="1"/>
        <end position="151"/>
    </location>
</feature>
<gene>
    <name evidence="7" type="ORF">PtrM4_142470</name>
</gene>
<dbReference type="GO" id="GO:0006633">
    <property type="term" value="P:fatty acid biosynthetic process"/>
    <property type="evidence" value="ECO:0007669"/>
    <property type="project" value="TreeGrafter"/>
</dbReference>
<evidence type="ECO:0000256" key="5">
    <source>
        <dbReference type="ARBA" id="ARBA00023315"/>
    </source>
</evidence>
<dbReference type="Gene3D" id="3.40.50.720">
    <property type="entry name" value="NAD(P)-binding Rossmann-like Domain"/>
    <property type="match status" value="2"/>
</dbReference>
<reference evidence="7 8" key="1">
    <citation type="journal article" date="2018" name="BMC Genomics">
        <title>Comparative genomics of the wheat fungal pathogen Pyrenophora tritici-repentis reveals chromosomal variations and genome plasticity.</title>
        <authorList>
            <person name="Moolhuijzen P."/>
            <person name="See P.T."/>
            <person name="Hane J.K."/>
            <person name="Shi G."/>
            <person name="Liu Z."/>
            <person name="Oliver R.P."/>
            <person name="Moffat C.S."/>
        </authorList>
    </citation>
    <scope>NUCLEOTIDE SEQUENCE [LARGE SCALE GENOMIC DNA]</scope>
    <source>
        <strain evidence="7">M4</strain>
    </source>
</reference>
<dbReference type="GO" id="GO:0031177">
    <property type="term" value="F:phosphopantetheine binding"/>
    <property type="evidence" value="ECO:0007669"/>
    <property type="project" value="InterPro"/>
</dbReference>
<keyword evidence="3" id="KW-0808">Transferase</keyword>
<dbReference type="PROSITE" id="PS52019">
    <property type="entry name" value="PKS_MFAS_DH"/>
    <property type="match status" value="1"/>
</dbReference>
<dbReference type="Pfam" id="PF14765">
    <property type="entry name" value="PS-DH"/>
    <property type="match status" value="1"/>
</dbReference>
<evidence type="ECO:0000256" key="3">
    <source>
        <dbReference type="ARBA" id="ARBA00022679"/>
    </source>
</evidence>
<evidence type="ECO:0000256" key="6">
    <source>
        <dbReference type="PROSITE-ProRule" id="PRU01363"/>
    </source>
</evidence>
<accession>A0A316ZXE6</accession>
<dbReference type="Pfam" id="PF13602">
    <property type="entry name" value="ADH_zinc_N_2"/>
    <property type="match status" value="1"/>
</dbReference>
<proteinExistence type="predicted"/>
<dbReference type="Pfam" id="PF00550">
    <property type="entry name" value="PP-binding"/>
    <property type="match status" value="1"/>
</dbReference>
<dbReference type="SMART" id="SM00823">
    <property type="entry name" value="PKS_PP"/>
    <property type="match status" value="1"/>
</dbReference>
<dbReference type="InterPro" id="IPR013154">
    <property type="entry name" value="ADH-like_N"/>
</dbReference>
<evidence type="ECO:0000256" key="2">
    <source>
        <dbReference type="ARBA" id="ARBA00022553"/>
    </source>
</evidence>
<dbReference type="Pfam" id="PF08659">
    <property type="entry name" value="KR"/>
    <property type="match status" value="1"/>
</dbReference>
<keyword evidence="5" id="KW-0012">Acyltransferase</keyword>
<dbReference type="SMART" id="SM00829">
    <property type="entry name" value="PKS_ER"/>
    <property type="match status" value="1"/>
</dbReference>
<dbReference type="Proteomes" id="UP000245464">
    <property type="component" value="Chromosome 8"/>
</dbReference>
<dbReference type="CDD" id="cd05195">
    <property type="entry name" value="enoyl_red"/>
    <property type="match status" value="1"/>
</dbReference>
<dbReference type="GO" id="GO:1901336">
    <property type="term" value="P:lactone biosynthetic process"/>
    <property type="evidence" value="ECO:0007669"/>
    <property type="project" value="UniProtKB-ARBA"/>
</dbReference>
<dbReference type="InterPro" id="IPR057326">
    <property type="entry name" value="KR_dom"/>
</dbReference>
<dbReference type="GO" id="GO:0016491">
    <property type="term" value="F:oxidoreductase activity"/>
    <property type="evidence" value="ECO:0007669"/>
    <property type="project" value="InterPro"/>
</dbReference>
<dbReference type="SMART" id="SM00822">
    <property type="entry name" value="PKS_KR"/>
    <property type="match status" value="1"/>
</dbReference>
<keyword evidence="4" id="KW-0511">Multifunctional enzyme</keyword>
<dbReference type="GeneID" id="90957811"/>
<dbReference type="PANTHER" id="PTHR43775:SF28">
    <property type="entry name" value="SYNTHASE, PUTATIVE-RELATED"/>
    <property type="match status" value="1"/>
</dbReference>
<dbReference type="Gene3D" id="3.10.129.120">
    <property type="match status" value="1"/>
</dbReference>
<dbReference type="SUPFAM" id="SSF51735">
    <property type="entry name" value="NAD(P)-binding Rossmann-fold domains"/>
    <property type="match status" value="2"/>
</dbReference>
<dbReference type="InterPro" id="IPR009081">
    <property type="entry name" value="PP-bd_ACP"/>
</dbReference>
<protein>
    <submittedName>
        <fullName evidence="7">Qor, NADPH:quinone reductase and related Zn-dependent oxidoreductase</fullName>
    </submittedName>
</protein>
<dbReference type="KEGG" id="ptrr:90957811"/>
<dbReference type="PROSITE" id="PS50075">
    <property type="entry name" value="CARRIER"/>
    <property type="match status" value="1"/>
</dbReference>
<dbReference type="InterPro" id="IPR036736">
    <property type="entry name" value="ACP-like_sf"/>
</dbReference>
<evidence type="ECO:0000313" key="8">
    <source>
        <dbReference type="Proteomes" id="UP000245464"/>
    </source>
</evidence>
<dbReference type="Gene3D" id="3.90.180.10">
    <property type="entry name" value="Medium-chain alcohol dehydrogenases, catalytic domain"/>
    <property type="match status" value="1"/>
</dbReference>
<dbReference type="SUPFAM" id="SSF50129">
    <property type="entry name" value="GroES-like"/>
    <property type="match status" value="1"/>
</dbReference>
<name>A0A316ZXE6_9PLEO</name>
<comment type="caution">
    <text evidence="7">The sequence shown here is derived from an EMBL/GenBank/DDBJ whole genome shotgun (WGS) entry which is preliminary data.</text>
</comment>
<dbReference type="InterPro" id="IPR020843">
    <property type="entry name" value="ER"/>
</dbReference>
<dbReference type="Gene3D" id="3.40.50.150">
    <property type="entry name" value="Vaccinia Virus protein VP39"/>
    <property type="match status" value="1"/>
</dbReference>
<keyword evidence="1" id="KW-0596">Phosphopantetheine</keyword>
<dbReference type="InterPro" id="IPR029063">
    <property type="entry name" value="SAM-dependent_MTases_sf"/>
</dbReference>
<dbReference type="FunFam" id="3.40.50.720:FF:000209">
    <property type="entry name" value="Polyketide synthase Pks12"/>
    <property type="match status" value="1"/>
</dbReference>
<dbReference type="InterPro" id="IPR013968">
    <property type="entry name" value="PKS_KR"/>
</dbReference>
<dbReference type="Gene3D" id="1.10.1200.10">
    <property type="entry name" value="ACP-like"/>
    <property type="match status" value="1"/>
</dbReference>
<dbReference type="GO" id="GO:0044550">
    <property type="term" value="P:secondary metabolite biosynthetic process"/>
    <property type="evidence" value="ECO:0007669"/>
    <property type="project" value="UniProtKB-ARBA"/>
</dbReference>
<dbReference type="InterPro" id="IPR049900">
    <property type="entry name" value="PKS_mFAS_DH"/>
</dbReference>
<dbReference type="InterPro" id="IPR011032">
    <property type="entry name" value="GroES-like_sf"/>
</dbReference>
<dbReference type="InterPro" id="IPR020806">
    <property type="entry name" value="PKS_PP-bd"/>
</dbReference>
<evidence type="ECO:0000256" key="4">
    <source>
        <dbReference type="ARBA" id="ARBA00023268"/>
    </source>
</evidence>
<keyword evidence="2" id="KW-0597">Phosphoprotein</keyword>
<evidence type="ECO:0000313" key="7">
    <source>
        <dbReference type="EMBL" id="KAF7567656.1"/>
    </source>
</evidence>
<dbReference type="SUPFAM" id="SSF47336">
    <property type="entry name" value="ACP-like"/>
    <property type="match status" value="1"/>
</dbReference>
<organism evidence="7 8">
    <name type="scientific">Pyrenophora tritici-repentis</name>
    <dbReference type="NCBI Taxonomy" id="45151"/>
    <lineage>
        <taxon>Eukaryota</taxon>
        <taxon>Fungi</taxon>
        <taxon>Dikarya</taxon>
        <taxon>Ascomycota</taxon>
        <taxon>Pezizomycotina</taxon>
        <taxon>Dothideomycetes</taxon>
        <taxon>Pleosporomycetidae</taxon>
        <taxon>Pleosporales</taxon>
        <taxon>Pleosporineae</taxon>
        <taxon>Pleosporaceae</taxon>
        <taxon>Pyrenophora</taxon>
    </lineage>
</organism>
<dbReference type="Pfam" id="PF08240">
    <property type="entry name" value="ADH_N"/>
    <property type="match status" value="1"/>
</dbReference>
<evidence type="ECO:0000256" key="1">
    <source>
        <dbReference type="ARBA" id="ARBA00022450"/>
    </source>
</evidence>